<evidence type="ECO:0000313" key="1">
    <source>
        <dbReference type="EMBL" id="SKB82855.1"/>
    </source>
</evidence>
<keyword evidence="2" id="KW-1185">Reference proteome</keyword>
<organism evidence="1 2">
    <name type="scientific">Sphingobacterium nematocida</name>
    <dbReference type="NCBI Taxonomy" id="1513896"/>
    <lineage>
        <taxon>Bacteria</taxon>
        <taxon>Pseudomonadati</taxon>
        <taxon>Bacteroidota</taxon>
        <taxon>Sphingobacteriia</taxon>
        <taxon>Sphingobacteriales</taxon>
        <taxon>Sphingobacteriaceae</taxon>
        <taxon>Sphingobacterium</taxon>
    </lineage>
</organism>
<evidence type="ECO:0000313" key="2">
    <source>
        <dbReference type="Proteomes" id="UP000190150"/>
    </source>
</evidence>
<proteinExistence type="predicted"/>
<accession>A0A1T5EGE2</accession>
<dbReference type="EMBL" id="FUZF01000011">
    <property type="protein sequence ID" value="SKB82855.1"/>
    <property type="molecule type" value="Genomic_DNA"/>
</dbReference>
<reference evidence="2" key="1">
    <citation type="submission" date="2017-02" db="EMBL/GenBank/DDBJ databases">
        <authorList>
            <person name="Varghese N."/>
            <person name="Submissions S."/>
        </authorList>
    </citation>
    <scope>NUCLEOTIDE SEQUENCE [LARGE SCALE GENOMIC DNA]</scope>
    <source>
        <strain evidence="2">DSM 24091</strain>
    </source>
</reference>
<dbReference type="STRING" id="1513896.SAMN05660841_02554"/>
<dbReference type="Proteomes" id="UP000190150">
    <property type="component" value="Unassembled WGS sequence"/>
</dbReference>
<dbReference type="AlphaFoldDB" id="A0A1T5EGE2"/>
<sequence>MAERGRDLLKNFFKNGKRPTESDFSDLIDSTVNKLDDGYTKSDNDGLKLTAKGSNKTIITLCEEEKVSWKFFFQNSKLVLQNYLKGFSRDNQSKEILEVRSPTTIIEGDLNINGDLSISGIRKGSSVGSMAADGKWHTITKLNYGVYAMEVSASVHGRSGNGKYAVLVGWATQAFGSGRKIRTISSHYGFWGNRLKLRWKKIKDKNGAVNYQLQVRTKTNYNDSSALINCNITLLHSYEKADNQKT</sequence>
<dbReference type="OrthoDB" id="9793307at2"/>
<gene>
    <name evidence="1" type="ORF">SAMN05660841_02554</name>
</gene>
<name>A0A1T5EGE2_9SPHI</name>
<protein>
    <submittedName>
        <fullName evidence="1">Uncharacterized protein</fullName>
    </submittedName>
</protein>